<dbReference type="Proteomes" id="UP000540506">
    <property type="component" value="Unassembled WGS sequence"/>
</dbReference>
<comment type="caution">
    <text evidence="1">The sequence shown here is derived from an EMBL/GenBank/DDBJ whole genome shotgun (WGS) entry which is preliminary data.</text>
</comment>
<dbReference type="AlphaFoldDB" id="A0A7W7R413"/>
<proteinExistence type="predicted"/>
<evidence type="ECO:0000313" key="1">
    <source>
        <dbReference type="EMBL" id="MBB4924788.1"/>
    </source>
</evidence>
<evidence type="ECO:0000313" key="2">
    <source>
        <dbReference type="Proteomes" id="UP000540506"/>
    </source>
</evidence>
<organism evidence="1 2">
    <name type="scientific">Kitasatospora kifunensis</name>
    <name type="common">Streptomyces kifunensis</name>
    <dbReference type="NCBI Taxonomy" id="58351"/>
    <lineage>
        <taxon>Bacteria</taxon>
        <taxon>Bacillati</taxon>
        <taxon>Actinomycetota</taxon>
        <taxon>Actinomycetes</taxon>
        <taxon>Kitasatosporales</taxon>
        <taxon>Streptomycetaceae</taxon>
        <taxon>Kitasatospora</taxon>
    </lineage>
</organism>
<reference evidence="1 2" key="1">
    <citation type="submission" date="2020-08" db="EMBL/GenBank/DDBJ databases">
        <title>Sequencing the genomes of 1000 actinobacteria strains.</title>
        <authorList>
            <person name="Klenk H.-P."/>
        </authorList>
    </citation>
    <scope>NUCLEOTIDE SEQUENCE [LARGE SCALE GENOMIC DNA]</scope>
    <source>
        <strain evidence="1 2">DSM 41654</strain>
    </source>
</reference>
<gene>
    <name evidence="1" type="ORF">FHR34_003781</name>
</gene>
<keyword evidence="2" id="KW-1185">Reference proteome</keyword>
<dbReference type="EMBL" id="JACHJV010000001">
    <property type="protein sequence ID" value="MBB4924788.1"/>
    <property type="molecule type" value="Genomic_DNA"/>
</dbReference>
<sequence>MSAAAYLVIRCDACTDSEIGTPFEALTHRQVRAHAKERSGWRWTRDGRDLCPACAARTNREKP</sequence>
<accession>A0A7W7R413</accession>
<protein>
    <submittedName>
        <fullName evidence="1">Uncharacterized protein</fullName>
    </submittedName>
</protein>
<dbReference type="RefSeq" id="WP_184936674.1">
    <property type="nucleotide sequence ID" value="NZ_JACHJV010000001.1"/>
</dbReference>
<name>A0A7W7R413_KITKI</name>